<keyword evidence="2" id="KW-1185">Reference proteome</keyword>
<organism evidence="1 2">
    <name type="scientific">Sphenostylis stenocarpa</name>
    <dbReference type="NCBI Taxonomy" id="92480"/>
    <lineage>
        <taxon>Eukaryota</taxon>
        <taxon>Viridiplantae</taxon>
        <taxon>Streptophyta</taxon>
        <taxon>Embryophyta</taxon>
        <taxon>Tracheophyta</taxon>
        <taxon>Spermatophyta</taxon>
        <taxon>Magnoliopsida</taxon>
        <taxon>eudicotyledons</taxon>
        <taxon>Gunneridae</taxon>
        <taxon>Pentapetalae</taxon>
        <taxon>rosids</taxon>
        <taxon>fabids</taxon>
        <taxon>Fabales</taxon>
        <taxon>Fabaceae</taxon>
        <taxon>Papilionoideae</taxon>
        <taxon>50 kb inversion clade</taxon>
        <taxon>NPAAA clade</taxon>
        <taxon>indigoferoid/millettioid clade</taxon>
        <taxon>Phaseoleae</taxon>
        <taxon>Sphenostylis</taxon>
    </lineage>
</organism>
<proteinExistence type="predicted"/>
<gene>
    <name evidence="1" type="ORF">AYBTSS11_LOCUS4560</name>
</gene>
<dbReference type="Proteomes" id="UP001189624">
    <property type="component" value="Chromosome 2"/>
</dbReference>
<evidence type="ECO:0000313" key="2">
    <source>
        <dbReference type="Proteomes" id="UP001189624"/>
    </source>
</evidence>
<accession>A0AA86S761</accession>
<sequence>MANDITPKIFDYEFFQRVENGKNVTPACYSGVPDKKTELVNRGRVMLEEGAKPRNPGHSSLMVVEKMESVKTCHQCSIFDGIKLVDTGSMSLKSYRIQLGYAPFVAEFATVAYAAKQKDDPQLALYIKRLYQNLFYYHHNVVYPKIDLKLSSNLLILDTGFGLQIICTLPYSNPACRNADASNSVSARRSLPFSDVDNKSLKVNENHLGSLKPLAETEGDGADVSTKRLLFSEE</sequence>
<dbReference type="EMBL" id="OY731399">
    <property type="protein sequence ID" value="CAJ1929812.1"/>
    <property type="molecule type" value="Genomic_DNA"/>
</dbReference>
<dbReference type="AlphaFoldDB" id="A0AA86S761"/>
<evidence type="ECO:0000313" key="1">
    <source>
        <dbReference type="EMBL" id="CAJ1929812.1"/>
    </source>
</evidence>
<reference evidence="1" key="1">
    <citation type="submission" date="2023-10" db="EMBL/GenBank/DDBJ databases">
        <authorList>
            <person name="Domelevo Entfellner J.-B."/>
        </authorList>
    </citation>
    <scope>NUCLEOTIDE SEQUENCE</scope>
</reference>
<protein>
    <submittedName>
        <fullName evidence="1">Uncharacterized protein</fullName>
    </submittedName>
</protein>
<dbReference type="Gramene" id="rna-AYBTSS11_LOCUS4560">
    <property type="protein sequence ID" value="CAJ1929812.1"/>
    <property type="gene ID" value="gene-AYBTSS11_LOCUS4560"/>
</dbReference>
<name>A0AA86S761_9FABA</name>